<protein>
    <submittedName>
        <fullName evidence="2">Uncharacterized protein</fullName>
    </submittedName>
</protein>
<reference evidence="2 3" key="1">
    <citation type="journal article" date="2023" name="Plants (Basel)">
        <title>Bridging the Gap: Combining Genomics and Transcriptomics Approaches to Understand Stylosanthes scabra, an Orphan Legume from the Brazilian Caatinga.</title>
        <authorList>
            <person name="Ferreira-Neto J.R.C."/>
            <person name="da Silva M.D."/>
            <person name="Binneck E."/>
            <person name="de Melo N.F."/>
            <person name="da Silva R.H."/>
            <person name="de Melo A.L.T.M."/>
            <person name="Pandolfi V."/>
            <person name="Bustamante F.O."/>
            <person name="Brasileiro-Vidal A.C."/>
            <person name="Benko-Iseppon A.M."/>
        </authorList>
    </citation>
    <scope>NUCLEOTIDE SEQUENCE [LARGE SCALE GENOMIC DNA]</scope>
    <source>
        <tissue evidence="2">Leaves</tissue>
    </source>
</reference>
<evidence type="ECO:0000313" key="2">
    <source>
        <dbReference type="EMBL" id="MED6113222.1"/>
    </source>
</evidence>
<dbReference type="PANTHER" id="PTHR34835">
    <property type="entry name" value="OS07G0283600 PROTEIN-RELATED"/>
    <property type="match status" value="1"/>
</dbReference>
<keyword evidence="3" id="KW-1185">Reference proteome</keyword>
<proteinExistence type="predicted"/>
<organism evidence="2 3">
    <name type="scientific">Stylosanthes scabra</name>
    <dbReference type="NCBI Taxonomy" id="79078"/>
    <lineage>
        <taxon>Eukaryota</taxon>
        <taxon>Viridiplantae</taxon>
        <taxon>Streptophyta</taxon>
        <taxon>Embryophyta</taxon>
        <taxon>Tracheophyta</taxon>
        <taxon>Spermatophyta</taxon>
        <taxon>Magnoliopsida</taxon>
        <taxon>eudicotyledons</taxon>
        <taxon>Gunneridae</taxon>
        <taxon>Pentapetalae</taxon>
        <taxon>rosids</taxon>
        <taxon>fabids</taxon>
        <taxon>Fabales</taxon>
        <taxon>Fabaceae</taxon>
        <taxon>Papilionoideae</taxon>
        <taxon>50 kb inversion clade</taxon>
        <taxon>dalbergioids sensu lato</taxon>
        <taxon>Dalbergieae</taxon>
        <taxon>Pterocarpus clade</taxon>
        <taxon>Stylosanthes</taxon>
    </lineage>
</organism>
<evidence type="ECO:0000313" key="3">
    <source>
        <dbReference type="Proteomes" id="UP001341840"/>
    </source>
</evidence>
<accession>A0ABU6QMJ0</accession>
<evidence type="ECO:0000256" key="1">
    <source>
        <dbReference type="SAM" id="MobiDB-lite"/>
    </source>
</evidence>
<dbReference type="EMBL" id="JASCZI010000745">
    <property type="protein sequence ID" value="MED6113222.1"/>
    <property type="molecule type" value="Genomic_DNA"/>
</dbReference>
<feature type="region of interest" description="Disordered" evidence="1">
    <location>
        <begin position="330"/>
        <end position="349"/>
    </location>
</feature>
<feature type="region of interest" description="Disordered" evidence="1">
    <location>
        <begin position="235"/>
        <end position="324"/>
    </location>
</feature>
<feature type="compositionally biased region" description="Basic and acidic residues" evidence="1">
    <location>
        <begin position="240"/>
        <end position="273"/>
    </location>
</feature>
<comment type="caution">
    <text evidence="2">The sequence shown here is derived from an EMBL/GenBank/DDBJ whole genome shotgun (WGS) entry which is preliminary data.</text>
</comment>
<dbReference type="PANTHER" id="PTHR34835:SF34">
    <property type="entry name" value="OS08G0555500 PROTEIN"/>
    <property type="match status" value="1"/>
</dbReference>
<gene>
    <name evidence="2" type="ORF">PIB30_068846</name>
</gene>
<name>A0ABU6QMJ0_9FABA</name>
<dbReference type="Proteomes" id="UP001341840">
    <property type="component" value="Unassembled WGS sequence"/>
</dbReference>
<feature type="compositionally biased region" description="Acidic residues" evidence="1">
    <location>
        <begin position="274"/>
        <end position="283"/>
    </location>
</feature>
<sequence length="349" mass="40513">MGLGAFQYLPKEYINHKILNELVRSYDLLTHKITTSVGKFLITSEKIGYAFGLNHKGDPFEKTAKEFEHKLNEEEKEALSLFKGQTLTFVQDMVIHCPIETDKEKRTFKRAFAFFIQKTFLLPTKTAYISPVHLVVVRDIDNTRARNWTHHVNSFLMNGIKEFQQKGTHSAKGCHFVLMIIYFRERYDGKTLDDPEYHPPWIQRWCGEKLKEKTKYEDVDISGLIQRAKLRARVMKKERKRQEGKDTKQNEDSESTKSDTDSVLGKDEYHTMDTETEAESDEEQRERRSKKLEEESEPEPEPAIQPGTQPQPEPIEKTVESVVVKAQEKEIAPEINKMAEPAIQPGPQQ</sequence>